<sequence length="304" mass="30734">MSGILSLLAQTLRISVPYGLAATGGVCSERGGVVNIALEGILLHGAFFAVVGTHYSGSPCVGILAAAAGGVATASVHAFVTVTCKADQIVSGLAINIAAFGLTRGGLRLLFASASNSPRIPSPDAGLAARLPGGESALGAVLYDPLFLLAVALVAAASWLLFRTGLGLALRAAGEHPEAAHSAGFSVARLRWLGVLASGLLGGLGGAWLAFEQHSFTDQMSGGRGYIALAAMIVGKWHPLGAAAACLLFGAAETVQMRLQGSGAPTQLMQMIPFLLTILVLVLWVGRAVAPAASGRPYDPEGES</sequence>
<dbReference type="InterPro" id="IPR001851">
    <property type="entry name" value="ABC_transp_permease"/>
</dbReference>
<evidence type="ECO:0000256" key="1">
    <source>
        <dbReference type="ARBA" id="ARBA00004651"/>
    </source>
</evidence>
<comment type="caution">
    <text evidence="7">The sequence shown here is derived from an EMBL/GenBank/DDBJ whole genome shotgun (WGS) entry which is preliminary data.</text>
</comment>
<keyword evidence="2" id="KW-1003">Cell membrane</keyword>
<gene>
    <name evidence="7" type="ORF">FJY75_00400</name>
</gene>
<feature type="transmembrane region" description="Helical" evidence="6">
    <location>
        <begin position="192"/>
        <end position="211"/>
    </location>
</feature>
<dbReference type="Pfam" id="PF02653">
    <property type="entry name" value="BPD_transp_2"/>
    <property type="match status" value="1"/>
</dbReference>
<dbReference type="EMBL" id="VGIY01000004">
    <property type="protein sequence ID" value="MBM3316287.1"/>
    <property type="molecule type" value="Genomic_DNA"/>
</dbReference>
<dbReference type="CDD" id="cd06580">
    <property type="entry name" value="TM_PBP1_transp_TpRbsC_like"/>
    <property type="match status" value="1"/>
</dbReference>
<feature type="transmembrane region" description="Helical" evidence="6">
    <location>
        <begin position="271"/>
        <end position="290"/>
    </location>
</feature>
<dbReference type="PANTHER" id="PTHR43370:SF1">
    <property type="entry name" value="GUANOSINE ABC TRANSPORTER PERMEASE PROTEIN NUPQ"/>
    <property type="match status" value="1"/>
</dbReference>
<reference evidence="7" key="1">
    <citation type="submission" date="2019-03" db="EMBL/GenBank/DDBJ databases">
        <title>Lake Tanganyika Metagenome-Assembled Genomes (MAGs).</title>
        <authorList>
            <person name="Tran P."/>
        </authorList>
    </citation>
    <scope>NUCLEOTIDE SEQUENCE</scope>
    <source>
        <strain evidence="7">M_DeepCast_400m_m2_100</strain>
    </source>
</reference>
<comment type="subcellular location">
    <subcellularLocation>
        <location evidence="1">Cell membrane</location>
        <topology evidence="1">Multi-pass membrane protein</topology>
    </subcellularLocation>
</comment>
<keyword evidence="4 6" id="KW-1133">Transmembrane helix</keyword>
<feature type="transmembrane region" description="Helical" evidence="6">
    <location>
        <begin position="31"/>
        <end position="51"/>
    </location>
</feature>
<feature type="transmembrane region" description="Helical" evidence="6">
    <location>
        <begin position="223"/>
        <end position="251"/>
    </location>
</feature>
<proteinExistence type="predicted"/>
<dbReference type="Proteomes" id="UP000748308">
    <property type="component" value="Unassembled WGS sequence"/>
</dbReference>
<evidence type="ECO:0000313" key="8">
    <source>
        <dbReference type="Proteomes" id="UP000748308"/>
    </source>
</evidence>
<evidence type="ECO:0000256" key="6">
    <source>
        <dbReference type="SAM" id="Phobius"/>
    </source>
</evidence>
<dbReference type="GO" id="GO:0005886">
    <property type="term" value="C:plasma membrane"/>
    <property type="evidence" value="ECO:0007669"/>
    <property type="project" value="UniProtKB-SubCell"/>
</dbReference>
<name>A0A937X9F1_UNCEI</name>
<dbReference type="PANTHER" id="PTHR43370">
    <property type="entry name" value="SUGAR ABC TRANSPORTER INTEGRAL MEMBRANE PROTEIN-RELATED"/>
    <property type="match status" value="1"/>
</dbReference>
<evidence type="ECO:0000313" key="7">
    <source>
        <dbReference type="EMBL" id="MBM3316287.1"/>
    </source>
</evidence>
<evidence type="ECO:0000256" key="3">
    <source>
        <dbReference type="ARBA" id="ARBA00022692"/>
    </source>
</evidence>
<dbReference type="GO" id="GO:0022857">
    <property type="term" value="F:transmembrane transporter activity"/>
    <property type="evidence" value="ECO:0007669"/>
    <property type="project" value="InterPro"/>
</dbReference>
<organism evidence="7 8">
    <name type="scientific">Eiseniibacteriota bacterium</name>
    <dbReference type="NCBI Taxonomy" id="2212470"/>
    <lineage>
        <taxon>Bacteria</taxon>
        <taxon>Candidatus Eiseniibacteriota</taxon>
    </lineage>
</organism>
<feature type="transmembrane region" description="Helical" evidence="6">
    <location>
        <begin position="89"/>
        <end position="111"/>
    </location>
</feature>
<feature type="transmembrane region" description="Helical" evidence="6">
    <location>
        <begin position="140"/>
        <end position="162"/>
    </location>
</feature>
<evidence type="ECO:0000256" key="5">
    <source>
        <dbReference type="ARBA" id="ARBA00023136"/>
    </source>
</evidence>
<keyword evidence="3 6" id="KW-0812">Transmembrane</keyword>
<evidence type="ECO:0000256" key="4">
    <source>
        <dbReference type="ARBA" id="ARBA00022989"/>
    </source>
</evidence>
<keyword evidence="5 6" id="KW-0472">Membrane</keyword>
<evidence type="ECO:0000256" key="2">
    <source>
        <dbReference type="ARBA" id="ARBA00022475"/>
    </source>
</evidence>
<accession>A0A937X9F1</accession>
<feature type="transmembrane region" description="Helical" evidence="6">
    <location>
        <begin position="63"/>
        <end position="83"/>
    </location>
</feature>
<protein>
    <submittedName>
        <fullName evidence="7">ABC transporter permease</fullName>
    </submittedName>
</protein>
<dbReference type="AlphaFoldDB" id="A0A937X9F1"/>